<dbReference type="AlphaFoldDB" id="A0A2S2FC40"/>
<evidence type="ECO:0000313" key="2">
    <source>
        <dbReference type="EMBL" id="AWL28541.1"/>
    </source>
</evidence>
<accession>A0A2S2FC40</accession>
<evidence type="ECO:0000313" key="3">
    <source>
        <dbReference type="Proteomes" id="UP000245977"/>
    </source>
</evidence>
<dbReference type="Proteomes" id="UP000245977">
    <property type="component" value="Chromosome"/>
</dbReference>
<dbReference type="SUPFAM" id="SSF64307">
    <property type="entry name" value="SirA-like"/>
    <property type="match status" value="1"/>
</dbReference>
<reference evidence="2" key="1">
    <citation type="submission" date="2019-08" db="EMBL/GenBank/DDBJ databases">
        <title>The complete genome of Acinetobacter defluvii strain WCHAD010030.</title>
        <authorList>
            <person name="Hu Y."/>
            <person name="Qin J."/>
            <person name="Feng Y."/>
            <person name="Zong Z."/>
        </authorList>
    </citation>
    <scope>NUCLEOTIDE SEQUENCE</scope>
    <source>
        <strain evidence="2">WCHA30</strain>
    </source>
</reference>
<dbReference type="OrthoDB" id="9797551at2"/>
<dbReference type="Gene3D" id="3.30.110.40">
    <property type="entry name" value="TusA-like domain"/>
    <property type="match status" value="1"/>
</dbReference>
<name>A0A2S2FC40_9GAMM</name>
<dbReference type="RefSeq" id="WP_065991942.1">
    <property type="nucleotide sequence ID" value="NZ_CP029397.2"/>
</dbReference>
<dbReference type="GO" id="GO:0016740">
    <property type="term" value="F:transferase activity"/>
    <property type="evidence" value="ECO:0007669"/>
    <property type="project" value="UniProtKB-KW"/>
</dbReference>
<dbReference type="EMBL" id="CP029397">
    <property type="protein sequence ID" value="AWL28541.1"/>
    <property type="molecule type" value="Genomic_DNA"/>
</dbReference>
<dbReference type="STRING" id="1871111.GCA_001704615_00071"/>
<evidence type="ECO:0000259" key="1">
    <source>
        <dbReference type="PROSITE" id="PS01148"/>
    </source>
</evidence>
<dbReference type="KEGG" id="adv:DJ533_08175"/>
<proteinExistence type="predicted"/>
<dbReference type="InterPro" id="IPR001455">
    <property type="entry name" value="TusA-like"/>
</dbReference>
<dbReference type="PROSITE" id="PS01148">
    <property type="entry name" value="UPF0033"/>
    <property type="match status" value="1"/>
</dbReference>
<sequence>MSENFDFNLIYIDAIGKPCPMPLLLLKKQLKKLQINQDILLKASDPHSEIDILRYCELHQLRCEMTQISPHELHFLIKT</sequence>
<feature type="domain" description="UPF0033" evidence="1">
    <location>
        <begin position="12"/>
        <end position="36"/>
    </location>
</feature>
<dbReference type="Pfam" id="PF01206">
    <property type="entry name" value="TusA"/>
    <property type="match status" value="1"/>
</dbReference>
<keyword evidence="3" id="KW-1185">Reference proteome</keyword>
<organism evidence="2 3">
    <name type="scientific">Acinetobacter defluvii</name>
    <dbReference type="NCBI Taxonomy" id="1871111"/>
    <lineage>
        <taxon>Bacteria</taxon>
        <taxon>Pseudomonadati</taxon>
        <taxon>Pseudomonadota</taxon>
        <taxon>Gammaproteobacteria</taxon>
        <taxon>Moraxellales</taxon>
        <taxon>Moraxellaceae</taxon>
        <taxon>Acinetobacter</taxon>
    </lineage>
</organism>
<gene>
    <name evidence="2" type="ORF">DJ533_08175</name>
</gene>
<protein>
    <submittedName>
        <fullName evidence="2">Sulfurtransferase TusA family protein</fullName>
    </submittedName>
</protein>
<dbReference type="InterPro" id="IPR036868">
    <property type="entry name" value="TusA-like_sf"/>
</dbReference>